<gene>
    <name evidence="8" type="ORF">DMP08_00175</name>
</gene>
<evidence type="ECO:0000313" key="8">
    <source>
        <dbReference type="EMBL" id="RNL48917.1"/>
    </source>
</evidence>
<evidence type="ECO:0000256" key="6">
    <source>
        <dbReference type="ARBA" id="ARBA00023136"/>
    </source>
</evidence>
<accession>A0A3N0BKQ0</accession>
<comment type="caution">
    <text evidence="8">The sequence shown here is derived from an EMBL/GenBank/DDBJ whole genome shotgun (WGS) entry which is preliminary data.</text>
</comment>
<evidence type="ECO:0000256" key="4">
    <source>
        <dbReference type="ARBA" id="ARBA00022692"/>
    </source>
</evidence>
<feature type="transmembrane region" description="Helical" evidence="7">
    <location>
        <begin position="123"/>
        <end position="143"/>
    </location>
</feature>
<comment type="similarity">
    <text evidence="2">Belongs to the NrfD family.</text>
</comment>
<keyword evidence="3" id="KW-1003">Cell membrane</keyword>
<feature type="transmembrane region" description="Helical" evidence="7">
    <location>
        <begin position="6"/>
        <end position="30"/>
    </location>
</feature>
<proteinExistence type="inferred from homology"/>
<feature type="transmembrane region" description="Helical" evidence="7">
    <location>
        <begin position="90"/>
        <end position="111"/>
    </location>
</feature>
<feature type="transmembrane region" description="Helical" evidence="7">
    <location>
        <begin position="237"/>
        <end position="259"/>
    </location>
</feature>
<reference evidence="9" key="1">
    <citation type="submission" date="2018-05" db="EMBL/GenBank/DDBJ databases">
        <title>Genome Sequencing of selected type strains of the family Eggerthellaceae.</title>
        <authorList>
            <person name="Danylec N."/>
            <person name="Stoll D.A."/>
            <person name="Doetsch A."/>
            <person name="Huch M."/>
        </authorList>
    </citation>
    <scope>NUCLEOTIDE SEQUENCE [LARGE SCALE GENOMIC DNA]</scope>
    <source>
        <strain evidence="9">DSM 16106</strain>
    </source>
</reference>
<feature type="transmembrane region" description="Helical" evidence="7">
    <location>
        <begin position="51"/>
        <end position="70"/>
    </location>
</feature>
<evidence type="ECO:0000256" key="7">
    <source>
        <dbReference type="SAM" id="Phobius"/>
    </source>
</evidence>
<dbReference type="AlphaFoldDB" id="A0A3N0BKQ0"/>
<feature type="transmembrane region" description="Helical" evidence="7">
    <location>
        <begin position="155"/>
        <end position="177"/>
    </location>
</feature>
<dbReference type="GO" id="GO:0005886">
    <property type="term" value="C:plasma membrane"/>
    <property type="evidence" value="ECO:0007669"/>
    <property type="project" value="UniProtKB-SubCell"/>
</dbReference>
<evidence type="ECO:0000256" key="3">
    <source>
        <dbReference type="ARBA" id="ARBA00022475"/>
    </source>
</evidence>
<evidence type="ECO:0000256" key="1">
    <source>
        <dbReference type="ARBA" id="ARBA00004651"/>
    </source>
</evidence>
<dbReference type="Gene3D" id="1.20.1630.10">
    <property type="entry name" value="Formate dehydrogenase/DMSO reductase domain"/>
    <property type="match status" value="1"/>
</dbReference>
<dbReference type="PANTHER" id="PTHR34856:SF2">
    <property type="entry name" value="PROTEIN NRFD"/>
    <property type="match status" value="1"/>
</dbReference>
<dbReference type="Proteomes" id="UP000278632">
    <property type="component" value="Unassembled WGS sequence"/>
</dbReference>
<dbReference type="PANTHER" id="PTHR34856">
    <property type="entry name" value="PROTEIN NRFD"/>
    <property type="match status" value="1"/>
</dbReference>
<evidence type="ECO:0000256" key="5">
    <source>
        <dbReference type="ARBA" id="ARBA00022989"/>
    </source>
</evidence>
<keyword evidence="4 7" id="KW-0812">Transmembrane</keyword>
<dbReference type="InterPro" id="IPR005614">
    <property type="entry name" value="NrfD-like"/>
</dbReference>
<keyword evidence="9" id="KW-1185">Reference proteome</keyword>
<dbReference type="RefSeq" id="WP_123190998.1">
    <property type="nucleotide sequence ID" value="NZ_QICD01000001.1"/>
</dbReference>
<protein>
    <submittedName>
        <fullName evidence="8">Polysulfide reductase</fullName>
    </submittedName>
</protein>
<feature type="transmembrane region" description="Helical" evidence="7">
    <location>
        <begin position="271"/>
        <end position="289"/>
    </location>
</feature>
<organism evidence="8 9">
    <name type="scientific">Paraeggerthella hongkongensis</name>
    <dbReference type="NCBI Taxonomy" id="230658"/>
    <lineage>
        <taxon>Bacteria</taxon>
        <taxon>Bacillati</taxon>
        <taxon>Actinomycetota</taxon>
        <taxon>Coriobacteriia</taxon>
        <taxon>Eggerthellales</taxon>
        <taxon>Eggerthellaceae</taxon>
        <taxon>Paraeggerthella</taxon>
    </lineage>
</organism>
<name>A0A3N0BKQ0_9ACTN</name>
<evidence type="ECO:0000256" key="2">
    <source>
        <dbReference type="ARBA" id="ARBA00008929"/>
    </source>
</evidence>
<keyword evidence="6 7" id="KW-0472">Membrane</keyword>
<comment type="subcellular location">
    <subcellularLocation>
        <location evidence="1">Cell membrane</location>
        <topology evidence="1">Multi-pass membrane protein</topology>
    </subcellularLocation>
</comment>
<dbReference type="Pfam" id="PF03916">
    <property type="entry name" value="NrfD"/>
    <property type="match status" value="1"/>
</dbReference>
<dbReference type="EMBL" id="QICD01000001">
    <property type="protein sequence ID" value="RNL48917.1"/>
    <property type="molecule type" value="Genomic_DNA"/>
</dbReference>
<feature type="transmembrane region" description="Helical" evidence="7">
    <location>
        <begin position="198"/>
        <end position="217"/>
    </location>
</feature>
<evidence type="ECO:0000313" key="9">
    <source>
        <dbReference type="Proteomes" id="UP000278632"/>
    </source>
</evidence>
<dbReference type="InterPro" id="IPR052049">
    <property type="entry name" value="Electron_transfer_protein"/>
</dbReference>
<dbReference type="OrthoDB" id="3173463at2"/>
<sequence>MLGTFVILYLFLGGCGAGVLCVTALWSLAFHGTTSRSQAQTESFGALKARCYGIGFAMLCLAALCLLLDLGRPELFFLLFTRPTWSILSFGSFVLLASLLVSGFLAASNMLYMPSIRAAARKIAEVACVVVSIGMMTYTGIYVACVEAVALWNNLAIPALFAFSSLSAGLSTVFLVVPFVQGIQLLEGWTTALHRVHLGVLCLESVALAAFVAAAAVDPFAEGSMRILLGGEGLGAWFLVGVVGMGLALPLGVEAFMALSKRSLRLLPVDALCIVGGLILRFCVVWSGMH</sequence>
<keyword evidence="5 7" id="KW-1133">Transmembrane helix</keyword>